<name>A0ABM5CF51_VICPA</name>
<gene>
    <name evidence="3" type="primary">THAP10</name>
</gene>
<proteinExistence type="predicted"/>
<evidence type="ECO:0000313" key="3">
    <source>
        <dbReference type="RefSeq" id="XP_072807270.1"/>
    </source>
</evidence>
<organism evidence="2 3">
    <name type="scientific">Vicugna pacos</name>
    <name type="common">Alpaca</name>
    <name type="synonym">Lama pacos</name>
    <dbReference type="NCBI Taxonomy" id="30538"/>
    <lineage>
        <taxon>Eukaryota</taxon>
        <taxon>Metazoa</taxon>
        <taxon>Chordata</taxon>
        <taxon>Craniata</taxon>
        <taxon>Vertebrata</taxon>
        <taxon>Euteleostomi</taxon>
        <taxon>Mammalia</taxon>
        <taxon>Eutheria</taxon>
        <taxon>Laurasiatheria</taxon>
        <taxon>Artiodactyla</taxon>
        <taxon>Tylopoda</taxon>
        <taxon>Camelidae</taxon>
        <taxon>Vicugna</taxon>
    </lineage>
</organism>
<keyword evidence="2" id="KW-1185">Reference proteome</keyword>
<evidence type="ECO:0000256" key="1">
    <source>
        <dbReference type="SAM" id="MobiDB-lite"/>
    </source>
</evidence>
<sequence>METTTSGSVLRGVAGRPARPLEPRLCLEGRYVSASAARVPGPRARSGGAGRRVGRGEAAASAPRPPPLPARLSAAARNSYPAAGAACSREDCGRGGGASEGRAPSVRSPSRFAAARAVRLQWGRRADRSGGSDRSFLCSDHAAPACSDVSSVILRRVAGPCPPAPAVAAAPKRGEESGRPAALLHPPPGQAEGPPGVHRGSWEDPGSVARLLHLVSSWKRPRTSKDQLTKRKFPVVLQHLLRSCCRRCLSAWGYKCSGRSESIWKTTMQCSSQVDGLCGLGLLYSPDVSPATQKQRKTGHQE</sequence>
<protein>
    <submittedName>
        <fullName evidence="3">THAP domain-containing protein 10</fullName>
    </submittedName>
</protein>
<feature type="region of interest" description="Disordered" evidence="1">
    <location>
        <begin position="164"/>
        <end position="199"/>
    </location>
</feature>
<feature type="compositionally biased region" description="Low complexity" evidence="1">
    <location>
        <begin position="36"/>
        <end position="46"/>
    </location>
</feature>
<evidence type="ECO:0000313" key="2">
    <source>
        <dbReference type="Proteomes" id="UP001652581"/>
    </source>
</evidence>
<dbReference type="RefSeq" id="XP_072807270.1">
    <property type="nucleotide sequence ID" value="XM_072951169.1"/>
</dbReference>
<feature type="region of interest" description="Disordered" evidence="1">
    <location>
        <begin position="36"/>
        <end position="111"/>
    </location>
</feature>
<dbReference type="Proteomes" id="UP001652581">
    <property type="component" value="Chromosome 27"/>
</dbReference>
<dbReference type="GeneID" id="116285787"/>
<accession>A0ABM5CF51</accession>
<reference evidence="3" key="1">
    <citation type="submission" date="2025-08" db="UniProtKB">
        <authorList>
            <consortium name="RefSeq"/>
        </authorList>
    </citation>
    <scope>IDENTIFICATION</scope>
</reference>